<dbReference type="SUPFAM" id="SSF51556">
    <property type="entry name" value="Metallo-dependent hydrolases"/>
    <property type="match status" value="1"/>
</dbReference>
<evidence type="ECO:0000313" key="3">
    <source>
        <dbReference type="Proteomes" id="UP000787635"/>
    </source>
</evidence>
<dbReference type="PANTHER" id="PTHR35563:SF2">
    <property type="entry name" value="BARREL METAL-DEPENDENT HYDROLASE, PUTATIVE (AFU_ORTHOLOGUE AFUA_1G16240)-RELATED"/>
    <property type="match status" value="1"/>
</dbReference>
<name>A0ABX1E276_9PROT</name>
<evidence type="ECO:0000259" key="1">
    <source>
        <dbReference type="Pfam" id="PF04909"/>
    </source>
</evidence>
<proteinExistence type="predicted"/>
<keyword evidence="3" id="KW-1185">Reference proteome</keyword>
<feature type="domain" description="Amidohydrolase-related" evidence="1">
    <location>
        <begin position="28"/>
        <end position="290"/>
    </location>
</feature>
<dbReference type="Proteomes" id="UP000787635">
    <property type="component" value="Unassembled WGS sequence"/>
</dbReference>
<reference evidence="2 3" key="1">
    <citation type="submission" date="2020-03" db="EMBL/GenBank/DDBJ databases">
        <title>Roseomonas selenitidurans sp. nov. isolated from urban soil.</title>
        <authorList>
            <person name="Liu H."/>
        </authorList>
    </citation>
    <scope>NUCLEOTIDE SEQUENCE [LARGE SCALE GENOMIC DNA]</scope>
    <source>
        <strain evidence="2 3">BU-1</strain>
    </source>
</reference>
<sequence length="293" mass="31409">MSGRVIPTCKGPDPDTRTPRLVLPPGACDAHCHVFGPGAVFPYAEDRAYTPPDAPFEGLVALHRTLGVSRAVIVHASCHGSDMTVTLDGIARSGGTMRGVAVVEPGVTDAELARLHAGGIRGVRFNFVRHLGGMPDMGFFQRVLSQAEALGWHVVLHLDAQDIVPLADTISSIRIPFVIDHMGRVKAKDGVAQPAFRQLLELMKNPLAWVKICGSERVSSAGAPFRDAVPFAQALLAAAPDRCLWGTDWPHPNIAGDMPNDGDLVDLLGEITSDPALIREVTVANPDRLYWAD</sequence>
<organism evidence="2 3">
    <name type="scientific">Falsiroseomonas selenitidurans</name>
    <dbReference type="NCBI Taxonomy" id="2716335"/>
    <lineage>
        <taxon>Bacteria</taxon>
        <taxon>Pseudomonadati</taxon>
        <taxon>Pseudomonadota</taxon>
        <taxon>Alphaproteobacteria</taxon>
        <taxon>Acetobacterales</taxon>
        <taxon>Roseomonadaceae</taxon>
        <taxon>Falsiroseomonas</taxon>
    </lineage>
</organism>
<evidence type="ECO:0000313" key="2">
    <source>
        <dbReference type="EMBL" id="NKC29862.1"/>
    </source>
</evidence>
<comment type="caution">
    <text evidence="2">The sequence shown here is derived from an EMBL/GenBank/DDBJ whole genome shotgun (WGS) entry which is preliminary data.</text>
</comment>
<dbReference type="PANTHER" id="PTHR35563">
    <property type="entry name" value="BARREL METAL-DEPENDENT HYDROLASE, PUTATIVE (AFU_ORTHOLOGUE AFUA_1G16240)-RELATED"/>
    <property type="match status" value="1"/>
</dbReference>
<accession>A0ABX1E276</accession>
<dbReference type="InterPro" id="IPR032466">
    <property type="entry name" value="Metal_Hydrolase"/>
</dbReference>
<protein>
    <submittedName>
        <fullName evidence="2">Amidohydrolase family protein</fullName>
    </submittedName>
</protein>
<gene>
    <name evidence="2" type="ORF">HEQ75_03235</name>
</gene>
<dbReference type="EMBL" id="JAAVNE010000003">
    <property type="protein sequence ID" value="NKC29862.1"/>
    <property type="molecule type" value="Genomic_DNA"/>
</dbReference>
<dbReference type="Pfam" id="PF04909">
    <property type="entry name" value="Amidohydro_2"/>
    <property type="match status" value="1"/>
</dbReference>
<dbReference type="InterPro" id="IPR006680">
    <property type="entry name" value="Amidohydro-rel"/>
</dbReference>
<dbReference type="Gene3D" id="3.20.20.140">
    <property type="entry name" value="Metal-dependent hydrolases"/>
    <property type="match status" value="1"/>
</dbReference>
<dbReference type="InterPro" id="IPR052358">
    <property type="entry name" value="Aro_Compnd_Degr_Hydrolases"/>
</dbReference>
<dbReference type="RefSeq" id="WP_168027488.1">
    <property type="nucleotide sequence ID" value="NZ_JAAVNE010000003.1"/>
</dbReference>